<keyword evidence="1 4" id="KW-0032">Aminotransferase</keyword>
<keyword evidence="1 4" id="KW-0808">Transferase</keyword>
<evidence type="ECO:0000259" key="3">
    <source>
        <dbReference type="Pfam" id="PF12804"/>
    </source>
</evidence>
<dbReference type="PANTHER" id="PTHR42885">
    <property type="entry name" value="HISTIDINOL-PHOSPHATE AMINOTRANSFERASE-RELATED"/>
    <property type="match status" value="1"/>
</dbReference>
<dbReference type="EC" id="2.6.1.-" evidence="1"/>
<dbReference type="InterPro" id="IPR029044">
    <property type="entry name" value="Nucleotide-diphossugar_trans"/>
</dbReference>
<dbReference type="Proteomes" id="UP000515823">
    <property type="component" value="Chromosome"/>
</dbReference>
<feature type="domain" description="MobA-like NTP transferase" evidence="3">
    <location>
        <begin position="3"/>
        <end position="133"/>
    </location>
</feature>
<dbReference type="GO" id="GO:0030170">
    <property type="term" value="F:pyridoxal phosphate binding"/>
    <property type="evidence" value="ECO:0007669"/>
    <property type="project" value="InterPro"/>
</dbReference>
<dbReference type="InterPro" id="IPR025877">
    <property type="entry name" value="MobA-like_NTP_Trfase"/>
</dbReference>
<dbReference type="Pfam" id="PF00155">
    <property type="entry name" value="Aminotran_1_2"/>
    <property type="match status" value="1"/>
</dbReference>
<dbReference type="CDD" id="cd00609">
    <property type="entry name" value="AAT_like"/>
    <property type="match status" value="1"/>
</dbReference>
<evidence type="ECO:0000313" key="5">
    <source>
        <dbReference type="Proteomes" id="UP000515823"/>
    </source>
</evidence>
<dbReference type="AlphaFoldDB" id="A0A7G9G7U9"/>
<dbReference type="GO" id="GO:0008483">
    <property type="term" value="F:transaminase activity"/>
    <property type="evidence" value="ECO:0007669"/>
    <property type="project" value="UniProtKB-KW"/>
</dbReference>
<dbReference type="InterPro" id="IPR004838">
    <property type="entry name" value="NHTrfase_class1_PyrdxlP-BS"/>
</dbReference>
<dbReference type="CDD" id="cd02523">
    <property type="entry name" value="PC_cytidylyltransferase"/>
    <property type="match status" value="1"/>
</dbReference>
<dbReference type="Gene3D" id="3.90.550.10">
    <property type="entry name" value="Spore Coat Polysaccharide Biosynthesis Protein SpsA, Chain A"/>
    <property type="match status" value="1"/>
</dbReference>
<dbReference type="InterPro" id="IPR015422">
    <property type="entry name" value="PyrdxlP-dep_Trfase_small"/>
</dbReference>
<comment type="cofactor">
    <cofactor evidence="1">
        <name>pyridoxal 5'-phosphate</name>
        <dbReference type="ChEBI" id="CHEBI:597326"/>
    </cofactor>
</comment>
<organism evidence="4 5">
    <name type="scientific">Qiania dongpingensis</name>
    <dbReference type="NCBI Taxonomy" id="2763669"/>
    <lineage>
        <taxon>Bacteria</taxon>
        <taxon>Bacillati</taxon>
        <taxon>Bacillota</taxon>
        <taxon>Clostridia</taxon>
        <taxon>Lachnospirales</taxon>
        <taxon>Lachnospiraceae</taxon>
        <taxon>Qiania</taxon>
    </lineage>
</organism>
<dbReference type="GO" id="GO:0016779">
    <property type="term" value="F:nucleotidyltransferase activity"/>
    <property type="evidence" value="ECO:0007669"/>
    <property type="project" value="UniProtKB-ARBA"/>
</dbReference>
<dbReference type="SUPFAM" id="SSF53383">
    <property type="entry name" value="PLP-dependent transferases"/>
    <property type="match status" value="1"/>
</dbReference>
<accession>A0A7G9G7U9</accession>
<dbReference type="SUPFAM" id="SSF53448">
    <property type="entry name" value="Nucleotide-diphospho-sugar transferases"/>
    <property type="match status" value="1"/>
</dbReference>
<comment type="similarity">
    <text evidence="1">Belongs to the class-I pyridoxal-phosphate-dependent aminotransferase family.</text>
</comment>
<dbReference type="InterPro" id="IPR015421">
    <property type="entry name" value="PyrdxlP-dep_Trfase_major"/>
</dbReference>
<protein>
    <recommendedName>
        <fullName evidence="1">Aminotransferase</fullName>
        <ecNumber evidence="1">2.6.1.-</ecNumber>
    </recommendedName>
</protein>
<dbReference type="EMBL" id="CP060634">
    <property type="protein sequence ID" value="QNM06881.1"/>
    <property type="molecule type" value="Genomic_DNA"/>
</dbReference>
<keyword evidence="5" id="KW-1185">Reference proteome</keyword>
<evidence type="ECO:0000256" key="1">
    <source>
        <dbReference type="RuleBase" id="RU000481"/>
    </source>
</evidence>
<sequence>MQAIILAAGMGKRLKELTKDATKCMVKVDGVTLIERALTQLDGLGLSRIVIVVGYEGKKLMDYIGTLSIKTPTIYVDNQIYYKTNNIYSLYMAKDYLTEEDTLLLESDLIFEKAVLEKLVNDPYPSLALVAKYESWMDGTVVTLDEEDNILDFIGKKSFRFSDVDKYYKTVNIYKFGKEFSNSHYVPFLEAYCKALGNNEYYEQVLKVITLLDTPVIKGLRLDGELWYEIDDEQDLDIAESLFAEGKEKLKKISGRYGGYWRYPHLKDFCYLVNPFYPGEKLVDELKASFTELLTNYPSGMEVNSLVAAKYFGLKKEQVCVGNGAAELIKLLMEMVPGKLGTVYPTFEEYPNRKKDELEVFTPGNRDFTYTADELMEYFGEKDIAILVLINPDNPSGSYIPRKDVLRMAEWAERKKIRFVLDESFVDFADGDMEENSLLCQDVLNRYPALFVVKSISKSYGVPGLRLGVIAGGDTAFISRMKKQAAIWNINSFGEYYMQIAEKYKGDYSRAMEQFKEVRSRYLAALGDIPHLRPVPSQANYVMCELMDGFDSGRLAAVLLEKYNLLIKDLSAKRGFGNRQYIRLAVKRPKENEQLLEALKTELSGPVR</sequence>
<proteinExistence type="inferred from homology"/>
<feature type="domain" description="Aminotransferase class I/classII large" evidence="2">
    <location>
        <begin position="309"/>
        <end position="599"/>
    </location>
</feature>
<dbReference type="KEGG" id="qdo:H9Q78_07175"/>
<dbReference type="Gene3D" id="3.90.1150.10">
    <property type="entry name" value="Aspartate Aminotransferase, domain 1"/>
    <property type="match status" value="1"/>
</dbReference>
<gene>
    <name evidence="4" type="ORF">H9Q78_07175</name>
</gene>
<dbReference type="Pfam" id="PF12804">
    <property type="entry name" value="NTP_transf_3"/>
    <property type="match status" value="1"/>
</dbReference>
<dbReference type="InterPro" id="IPR015424">
    <property type="entry name" value="PyrdxlP-dep_Trfase"/>
</dbReference>
<reference evidence="4 5" key="1">
    <citation type="submission" date="2020-08" db="EMBL/GenBank/DDBJ databases">
        <authorList>
            <person name="Liu C."/>
            <person name="Sun Q."/>
        </authorList>
    </citation>
    <scope>NUCLEOTIDE SEQUENCE [LARGE SCALE GENOMIC DNA]</scope>
    <source>
        <strain evidence="4 5">NSJ-38</strain>
    </source>
</reference>
<dbReference type="InterPro" id="IPR004839">
    <property type="entry name" value="Aminotransferase_I/II_large"/>
</dbReference>
<name>A0A7G9G7U9_9FIRM</name>
<evidence type="ECO:0000259" key="2">
    <source>
        <dbReference type="Pfam" id="PF00155"/>
    </source>
</evidence>
<evidence type="ECO:0000313" key="4">
    <source>
        <dbReference type="EMBL" id="QNM06881.1"/>
    </source>
</evidence>
<dbReference type="PROSITE" id="PS00105">
    <property type="entry name" value="AA_TRANSFER_CLASS_1"/>
    <property type="match status" value="1"/>
</dbReference>
<dbReference type="RefSeq" id="WP_249304654.1">
    <property type="nucleotide sequence ID" value="NZ_CP060634.1"/>
</dbReference>
<dbReference type="Gene3D" id="3.40.640.10">
    <property type="entry name" value="Type I PLP-dependent aspartate aminotransferase-like (Major domain)"/>
    <property type="match status" value="1"/>
</dbReference>